<organism evidence="3 4">
    <name type="scientific">Gilvimarinus japonicus</name>
    <dbReference type="NCBI Taxonomy" id="1796469"/>
    <lineage>
        <taxon>Bacteria</taxon>
        <taxon>Pseudomonadati</taxon>
        <taxon>Pseudomonadota</taxon>
        <taxon>Gammaproteobacteria</taxon>
        <taxon>Cellvibrionales</taxon>
        <taxon>Cellvibrionaceae</taxon>
        <taxon>Gilvimarinus</taxon>
    </lineage>
</organism>
<dbReference type="Gene3D" id="3.40.50.300">
    <property type="entry name" value="P-loop containing nucleotide triphosphate hydrolases"/>
    <property type="match status" value="1"/>
</dbReference>
<keyword evidence="1" id="KW-0175">Coiled coil</keyword>
<accession>A0ABV7HPM0</accession>
<feature type="coiled-coil region" evidence="1">
    <location>
        <begin position="362"/>
        <end position="389"/>
    </location>
</feature>
<keyword evidence="4" id="KW-1185">Reference proteome</keyword>
<comment type="caution">
    <text evidence="3">The sequence shown here is derived from an EMBL/GenBank/DDBJ whole genome shotgun (WGS) entry which is preliminary data.</text>
</comment>
<dbReference type="Proteomes" id="UP001595548">
    <property type="component" value="Unassembled WGS sequence"/>
</dbReference>
<dbReference type="EMBL" id="JBHRTL010000007">
    <property type="protein sequence ID" value="MFC3155794.1"/>
    <property type="molecule type" value="Genomic_DNA"/>
</dbReference>
<dbReference type="PANTHER" id="PTHR43681:SF1">
    <property type="entry name" value="SARCALUMENIN"/>
    <property type="match status" value="1"/>
</dbReference>
<reference evidence="4" key="1">
    <citation type="journal article" date="2019" name="Int. J. Syst. Evol. Microbiol.">
        <title>The Global Catalogue of Microorganisms (GCM) 10K type strain sequencing project: providing services to taxonomists for standard genome sequencing and annotation.</title>
        <authorList>
            <consortium name="The Broad Institute Genomics Platform"/>
            <consortium name="The Broad Institute Genome Sequencing Center for Infectious Disease"/>
            <person name="Wu L."/>
            <person name="Ma J."/>
        </authorList>
    </citation>
    <scope>NUCLEOTIDE SEQUENCE [LARGE SCALE GENOMIC DNA]</scope>
    <source>
        <strain evidence="4">KCTC 52141</strain>
    </source>
</reference>
<dbReference type="InterPro" id="IPR027417">
    <property type="entry name" value="P-loop_NTPase"/>
</dbReference>
<gene>
    <name evidence="3" type="ORF">ACFOEB_11335</name>
</gene>
<evidence type="ECO:0000256" key="1">
    <source>
        <dbReference type="SAM" id="Coils"/>
    </source>
</evidence>
<feature type="domain" description="Dynamin N-terminal" evidence="2">
    <location>
        <begin position="60"/>
        <end position="256"/>
    </location>
</feature>
<dbReference type="PANTHER" id="PTHR43681">
    <property type="entry name" value="TRANSMEMBRANE GTPASE FZO"/>
    <property type="match status" value="1"/>
</dbReference>
<evidence type="ECO:0000313" key="3">
    <source>
        <dbReference type="EMBL" id="MFC3155794.1"/>
    </source>
</evidence>
<evidence type="ECO:0000313" key="4">
    <source>
        <dbReference type="Proteomes" id="UP001595548"/>
    </source>
</evidence>
<sequence>MDIKALHRQMAQYNAWKQQLDRRLGAFTQWSDKHQLVTRDALRSLERARTLLKGEHFTLACVGEFSRGKTELINALLYTDGQPRLLPSQAGRTTMCPTEIFYDNAQPANCVRLLPIETRRSAASLQSFKRIPQNWFTIQFDSNDSESVAEAISQVSANKLVSRAEAVKLGFNAADLEPDEDTGLVQVPTWRHALINLKHPLLQEGLRIVDTPGLNALGNEPELTLKTLPEAQAILFLLAADSGVSASDMTIWRDHIAGLRDENCTAVLALLNKIDTLWDELTPPGQVAANIEAVRNQTARQLQLAPEHVLPLSAKQALVAKTCKRSSALLRSNFPQLEQRLAECIIRSQQQIIGHRVVSNSLDMVVSTYNSLSRRIDEAEQELHTLHAADDQELEQALNKQREKIRASHHRYHKQSLSLRTSQRMLDNQRTALIAPIAPASLQRLTEETHEAMEQSWTTVGLSRAIGVFFDDVDTSINHLLREIERANQVMGSIYERPEYSLDASSIAGQHQLNITRQRRQLRNLQQNADRFRRSLNSVLTSKTVLIKRFVGTLVKEVKSLFDELNQSIDHWLAEALAPLTHHNQYQKQLLEHHMLRLGELRNKNHSRHEKLQTLEASVAQLNSARDDLAPLFTEITTTPSPAKHESADIVSLQSAREAQII</sequence>
<proteinExistence type="predicted"/>
<dbReference type="InterPro" id="IPR051943">
    <property type="entry name" value="TRAFAC_Dynamin-like_GTPase"/>
</dbReference>
<dbReference type="Pfam" id="PF00350">
    <property type="entry name" value="Dynamin_N"/>
    <property type="match status" value="1"/>
</dbReference>
<dbReference type="RefSeq" id="WP_382416741.1">
    <property type="nucleotide sequence ID" value="NZ_AP031500.1"/>
</dbReference>
<dbReference type="InterPro" id="IPR045063">
    <property type="entry name" value="Dynamin_N"/>
</dbReference>
<protein>
    <submittedName>
        <fullName evidence="3">Dynamin family protein</fullName>
    </submittedName>
</protein>
<feature type="coiled-coil region" evidence="1">
    <location>
        <begin position="508"/>
        <end position="535"/>
    </location>
</feature>
<name>A0ABV7HPM0_9GAMM</name>
<evidence type="ECO:0000259" key="2">
    <source>
        <dbReference type="Pfam" id="PF00350"/>
    </source>
</evidence>
<dbReference type="SUPFAM" id="SSF52540">
    <property type="entry name" value="P-loop containing nucleoside triphosphate hydrolases"/>
    <property type="match status" value="1"/>
</dbReference>